<dbReference type="InterPro" id="IPR005825">
    <property type="entry name" value="Ribosomal_uL24_CS"/>
</dbReference>
<evidence type="ECO:0000313" key="10">
    <source>
        <dbReference type="Proteomes" id="UP000050454"/>
    </source>
</evidence>
<organism evidence="9 10">
    <name type="scientific">Jiulongibacter sediminis</name>
    <dbReference type="NCBI Taxonomy" id="1605367"/>
    <lineage>
        <taxon>Bacteria</taxon>
        <taxon>Pseudomonadati</taxon>
        <taxon>Bacteroidota</taxon>
        <taxon>Cytophagia</taxon>
        <taxon>Cytophagales</taxon>
        <taxon>Leadbetterellaceae</taxon>
        <taxon>Jiulongibacter</taxon>
    </lineage>
</organism>
<dbReference type="Pfam" id="PF17136">
    <property type="entry name" value="ribosomal_L24"/>
    <property type="match status" value="1"/>
</dbReference>
<dbReference type="InterPro" id="IPR057264">
    <property type="entry name" value="Ribosomal_uL24_C"/>
</dbReference>
<dbReference type="GO" id="GO:0006412">
    <property type="term" value="P:translation"/>
    <property type="evidence" value="ECO:0007669"/>
    <property type="project" value="UniProtKB-UniRule"/>
</dbReference>
<dbReference type="GO" id="GO:1990904">
    <property type="term" value="C:ribonucleoprotein complex"/>
    <property type="evidence" value="ECO:0007669"/>
    <property type="project" value="UniProtKB-KW"/>
</dbReference>
<keyword evidence="3 5" id="KW-0687">Ribonucleoprotein</keyword>
<dbReference type="Proteomes" id="UP000050454">
    <property type="component" value="Unassembled WGS sequence"/>
</dbReference>
<feature type="region of interest" description="Disordered" evidence="7">
    <location>
        <begin position="79"/>
        <end position="112"/>
    </location>
</feature>
<dbReference type="InterPro" id="IPR014722">
    <property type="entry name" value="Rib_uL2_dom2"/>
</dbReference>
<dbReference type="PROSITE" id="PS01108">
    <property type="entry name" value="RIBOSOMAL_L24"/>
    <property type="match status" value="1"/>
</dbReference>
<accession>A0A0N8HAD6</accession>
<evidence type="ECO:0000259" key="8">
    <source>
        <dbReference type="SMART" id="SM00739"/>
    </source>
</evidence>
<dbReference type="AlphaFoldDB" id="A0A0N8HAD6"/>
<dbReference type="InterPro" id="IPR041988">
    <property type="entry name" value="Ribosomal_uL24_KOW"/>
</dbReference>
<dbReference type="CDD" id="cd06089">
    <property type="entry name" value="KOW_RPL26"/>
    <property type="match status" value="1"/>
</dbReference>
<evidence type="ECO:0000256" key="1">
    <source>
        <dbReference type="ARBA" id="ARBA00010618"/>
    </source>
</evidence>
<evidence type="ECO:0000256" key="6">
    <source>
        <dbReference type="RuleBase" id="RU003477"/>
    </source>
</evidence>
<protein>
    <recommendedName>
        <fullName evidence="4 5">Large ribosomal subunit protein uL24</fullName>
    </recommendedName>
</protein>
<keyword evidence="2 5" id="KW-0689">Ribosomal protein</keyword>
<dbReference type="GO" id="GO:0003735">
    <property type="term" value="F:structural constituent of ribosome"/>
    <property type="evidence" value="ECO:0007669"/>
    <property type="project" value="InterPro"/>
</dbReference>
<dbReference type="OrthoDB" id="9807419at2"/>
<dbReference type="HAMAP" id="MF_01326_B">
    <property type="entry name" value="Ribosomal_uL24_B"/>
    <property type="match status" value="1"/>
</dbReference>
<evidence type="ECO:0000313" key="9">
    <source>
        <dbReference type="EMBL" id="KPM49876.1"/>
    </source>
</evidence>
<dbReference type="SUPFAM" id="SSF50104">
    <property type="entry name" value="Translation proteins SH3-like domain"/>
    <property type="match status" value="1"/>
</dbReference>
<comment type="caution">
    <text evidence="9">The sequence shown here is derived from an EMBL/GenBank/DDBJ whole genome shotgun (WGS) entry which is preliminary data.</text>
</comment>
<comment type="function">
    <text evidence="5">One of the proteins that surrounds the polypeptide exit tunnel on the outside of the subunit.</text>
</comment>
<reference evidence="9 10" key="1">
    <citation type="submission" date="2015-07" db="EMBL/GenBank/DDBJ databases">
        <title>The draft genome sequence of Leadbetterella sp. JN14-9.</title>
        <authorList>
            <person name="Liu Y."/>
            <person name="Du J."/>
            <person name="Shao Z."/>
        </authorList>
    </citation>
    <scope>NUCLEOTIDE SEQUENCE [LARGE SCALE GENOMIC DNA]</scope>
    <source>
        <strain evidence="9 10">JN14-9</strain>
    </source>
</reference>
<dbReference type="PATRIC" id="fig|1605367.3.peg.2290"/>
<keyword evidence="5" id="KW-0699">rRNA-binding</keyword>
<evidence type="ECO:0000256" key="3">
    <source>
        <dbReference type="ARBA" id="ARBA00023274"/>
    </source>
</evidence>
<dbReference type="EMBL" id="LGTQ01000005">
    <property type="protein sequence ID" value="KPM49876.1"/>
    <property type="molecule type" value="Genomic_DNA"/>
</dbReference>
<dbReference type="Gene3D" id="2.30.30.30">
    <property type="match status" value="1"/>
</dbReference>
<evidence type="ECO:0000256" key="7">
    <source>
        <dbReference type="SAM" id="MobiDB-lite"/>
    </source>
</evidence>
<dbReference type="STRING" id="1605367.AFM12_04700"/>
<comment type="function">
    <text evidence="5">One of two assembly initiator proteins, it binds directly to the 5'-end of the 23S rRNA, where it nucleates assembly of the 50S subunit.</text>
</comment>
<evidence type="ECO:0000256" key="5">
    <source>
        <dbReference type="HAMAP-Rule" id="MF_01326"/>
    </source>
</evidence>
<dbReference type="GO" id="GO:0019843">
    <property type="term" value="F:rRNA binding"/>
    <property type="evidence" value="ECO:0007669"/>
    <property type="project" value="UniProtKB-UniRule"/>
</dbReference>
<dbReference type="SMART" id="SM00739">
    <property type="entry name" value="KOW"/>
    <property type="match status" value="1"/>
</dbReference>
<dbReference type="InterPro" id="IPR003256">
    <property type="entry name" value="Ribosomal_uL24"/>
</dbReference>
<sequence>METKNNKMQKRHVRTGDTVQVIAGNSKGKQGKVVEVLTKKDRVIVEGINMIKKHVKPNAQNPQGEIQEVEGSIHISNVQVLDPESGKPSRTGRKANDKGKLQRFAKSSGKFI</sequence>
<comment type="subunit">
    <text evidence="5">Part of the 50S ribosomal subunit.</text>
</comment>
<name>A0A0N8HAD6_9BACT</name>
<dbReference type="GO" id="GO:0005840">
    <property type="term" value="C:ribosome"/>
    <property type="evidence" value="ECO:0007669"/>
    <property type="project" value="UniProtKB-KW"/>
</dbReference>
<evidence type="ECO:0000256" key="4">
    <source>
        <dbReference type="ARBA" id="ARBA00035206"/>
    </source>
</evidence>
<dbReference type="NCBIfam" id="TIGR01079">
    <property type="entry name" value="rplX_bact"/>
    <property type="match status" value="1"/>
</dbReference>
<comment type="similarity">
    <text evidence="1 5 6">Belongs to the universal ribosomal protein uL24 family.</text>
</comment>
<dbReference type="Pfam" id="PF00467">
    <property type="entry name" value="KOW"/>
    <property type="match status" value="1"/>
</dbReference>
<feature type="domain" description="KOW" evidence="8">
    <location>
        <begin position="12"/>
        <end position="39"/>
    </location>
</feature>
<dbReference type="InterPro" id="IPR008991">
    <property type="entry name" value="Translation_prot_SH3-like_sf"/>
</dbReference>
<keyword evidence="5" id="KW-0694">RNA-binding</keyword>
<keyword evidence="10" id="KW-1185">Reference proteome</keyword>
<dbReference type="InterPro" id="IPR005824">
    <property type="entry name" value="KOW"/>
</dbReference>
<dbReference type="RefSeq" id="WP_055144376.1">
    <property type="nucleotide sequence ID" value="NZ_CAKZPM010000011.1"/>
</dbReference>
<gene>
    <name evidence="5" type="primary">rplX</name>
    <name evidence="9" type="ORF">AFM12_04700</name>
</gene>
<dbReference type="PANTHER" id="PTHR12903">
    <property type="entry name" value="MITOCHONDRIAL RIBOSOMAL PROTEIN L24"/>
    <property type="match status" value="1"/>
</dbReference>
<evidence type="ECO:0000256" key="2">
    <source>
        <dbReference type="ARBA" id="ARBA00022980"/>
    </source>
</evidence>
<proteinExistence type="inferred from homology"/>